<organism evidence="3">
    <name type="scientific">Spathaspora passalidarum (strain NRRL Y-27907 / 11-Y1)</name>
    <dbReference type="NCBI Taxonomy" id="619300"/>
    <lineage>
        <taxon>Eukaryota</taxon>
        <taxon>Fungi</taxon>
        <taxon>Dikarya</taxon>
        <taxon>Ascomycota</taxon>
        <taxon>Saccharomycotina</taxon>
        <taxon>Pichiomycetes</taxon>
        <taxon>Debaryomycetaceae</taxon>
        <taxon>Spathaspora</taxon>
    </lineage>
</organism>
<evidence type="ECO:0000313" key="3">
    <source>
        <dbReference type="Proteomes" id="UP000000709"/>
    </source>
</evidence>
<feature type="region of interest" description="Disordered" evidence="1">
    <location>
        <begin position="187"/>
        <end position="214"/>
    </location>
</feature>
<dbReference type="HOGENOM" id="CLU_615640_0_0_1"/>
<proteinExistence type="predicted"/>
<protein>
    <submittedName>
        <fullName evidence="2">Uncharacterized protein</fullName>
    </submittedName>
</protein>
<sequence length="445" mass="50654">MHSERITDAEDSIEDYIHTISHSKALFKPTPLPPAPKISPTQNIIQKHQKRNLDKFWSKWNQIIDKYSQIDPEEGDEISLHTGQITIDNGHLKSLPERGPRRMLNDLIVKDEWSDGISPPKQPRKPRKLKLSTLPPPPPLQFMGPPVEDNLLLNPAPLKRRKEIDEPLANSTFLEGDDFDELSPTKGEVPFYDDNTSPVKKQRTKPKAKPIPKEDDSFEEEYSIIMEPYYFLPTLEAPQKLYPCAIKPCQYITGNKVLYKSHLLKEHAPVLATLGYPVPSHEKLHGKVKVDIDSLQMQCPSRYSIPPWRQPIICGKQVSRESCKMFFLNSKDLLTHQSSCSCSAKKQVLLCPMLGCGYMTDGGYLEWRQHFISSMHCVPKEINRNLIIDVSESTRTTQKPPDPIPELDELFSDNSDWEDIIPSADNEAPKTSTPETSHTNSPKAH</sequence>
<name>G3AR81_SPAPN</name>
<dbReference type="Gene3D" id="1.10.20.10">
    <property type="entry name" value="Histone, subunit A"/>
    <property type="match status" value="1"/>
</dbReference>
<dbReference type="InterPro" id="IPR018465">
    <property type="entry name" value="Scm3/HJURP"/>
</dbReference>
<dbReference type="AlphaFoldDB" id="G3AR81"/>
<dbReference type="EMBL" id="GL996503">
    <property type="protein sequence ID" value="EGW31256.1"/>
    <property type="molecule type" value="Genomic_DNA"/>
</dbReference>
<reference evidence="2 3" key="1">
    <citation type="journal article" date="2011" name="Proc. Natl. Acad. Sci. U.S.A.">
        <title>Comparative genomics of xylose-fermenting fungi for enhanced biofuel production.</title>
        <authorList>
            <person name="Wohlbach D.J."/>
            <person name="Kuo A."/>
            <person name="Sato T.K."/>
            <person name="Potts K.M."/>
            <person name="Salamov A.A."/>
            <person name="LaButti K.M."/>
            <person name="Sun H."/>
            <person name="Clum A."/>
            <person name="Pangilinan J.L."/>
            <person name="Lindquist E.A."/>
            <person name="Lucas S."/>
            <person name="Lapidus A."/>
            <person name="Jin M."/>
            <person name="Gunawan C."/>
            <person name="Balan V."/>
            <person name="Dale B.E."/>
            <person name="Jeffries T.W."/>
            <person name="Zinkel R."/>
            <person name="Barry K.W."/>
            <person name="Grigoriev I.V."/>
            <person name="Gasch A.P."/>
        </authorList>
    </citation>
    <scope>NUCLEOTIDE SEQUENCE [LARGE SCALE GENOMIC DNA]</scope>
    <source>
        <strain evidence="3">NRRL Y-27907 / 11-Y1</strain>
    </source>
</reference>
<dbReference type="KEGG" id="spaa:SPAPADRAFT_51283"/>
<dbReference type="GO" id="GO:0046982">
    <property type="term" value="F:protein heterodimerization activity"/>
    <property type="evidence" value="ECO:0007669"/>
    <property type="project" value="InterPro"/>
</dbReference>
<evidence type="ECO:0000313" key="2">
    <source>
        <dbReference type="EMBL" id="EGW31256.1"/>
    </source>
</evidence>
<dbReference type="Proteomes" id="UP000000709">
    <property type="component" value="Unassembled WGS sequence"/>
</dbReference>
<feature type="compositionally biased region" description="Polar residues" evidence="1">
    <location>
        <begin position="429"/>
        <end position="445"/>
    </location>
</feature>
<evidence type="ECO:0000256" key="1">
    <source>
        <dbReference type="SAM" id="MobiDB-lite"/>
    </source>
</evidence>
<feature type="region of interest" description="Disordered" evidence="1">
    <location>
        <begin position="417"/>
        <end position="445"/>
    </location>
</feature>
<dbReference type="GO" id="GO:0005634">
    <property type="term" value="C:nucleus"/>
    <property type="evidence" value="ECO:0007669"/>
    <property type="project" value="InterPro"/>
</dbReference>
<dbReference type="OrthoDB" id="2420608at2759"/>
<dbReference type="GO" id="GO:0042393">
    <property type="term" value="F:histone binding"/>
    <property type="evidence" value="ECO:0007669"/>
    <property type="project" value="InterPro"/>
</dbReference>
<dbReference type="eggNOG" id="ENOG502SCHT">
    <property type="taxonomic scope" value="Eukaryota"/>
</dbReference>
<dbReference type="OMA" id="MHSERIT"/>
<accession>G3AR81</accession>
<dbReference type="GeneID" id="18871541"/>
<dbReference type="InParanoid" id="G3AR81"/>
<dbReference type="InterPro" id="IPR009072">
    <property type="entry name" value="Histone-fold"/>
</dbReference>
<keyword evidence="3" id="KW-1185">Reference proteome</keyword>
<gene>
    <name evidence="2" type="ORF">SPAPADRAFT_51283</name>
</gene>
<dbReference type="Pfam" id="PF10384">
    <property type="entry name" value="Scm3"/>
    <property type="match status" value="1"/>
</dbReference>
<dbReference type="RefSeq" id="XP_007376034.1">
    <property type="nucleotide sequence ID" value="XM_007375972.1"/>
</dbReference>
<feature type="compositionally biased region" description="Basic residues" evidence="1">
    <location>
        <begin position="200"/>
        <end position="210"/>
    </location>
</feature>